<dbReference type="AlphaFoldDB" id="A0A397DYK7"/>
<evidence type="ECO:0000313" key="2">
    <source>
        <dbReference type="Proteomes" id="UP000266643"/>
    </source>
</evidence>
<name>A0A397DYK7_APHAT</name>
<sequence length="78" mass="7957">MSWGPLPKSTMPWESTVCMRKKEYGEAWSPDPGVAACSASAAESPAEETVVASSSCSPEVSACPLGRAVGGGVIPSEL</sequence>
<dbReference type="EMBL" id="QUTD01003573">
    <property type="protein sequence ID" value="RHY72331.1"/>
    <property type="molecule type" value="Genomic_DNA"/>
</dbReference>
<proteinExistence type="predicted"/>
<reference evidence="1 2" key="1">
    <citation type="submission" date="2018-08" db="EMBL/GenBank/DDBJ databases">
        <title>Aphanomyces genome sequencing and annotation.</title>
        <authorList>
            <person name="Minardi D."/>
            <person name="Oidtmann B."/>
            <person name="Van Der Giezen M."/>
            <person name="Studholme D.J."/>
        </authorList>
    </citation>
    <scope>NUCLEOTIDE SEQUENCE [LARGE SCALE GENOMIC DNA]</scope>
    <source>
        <strain evidence="1 2">D2</strain>
    </source>
</reference>
<evidence type="ECO:0000313" key="1">
    <source>
        <dbReference type="EMBL" id="RHY72331.1"/>
    </source>
</evidence>
<protein>
    <submittedName>
        <fullName evidence="1">Uncharacterized protein</fullName>
    </submittedName>
</protein>
<organism evidence="1 2">
    <name type="scientific">Aphanomyces astaci</name>
    <name type="common">Crayfish plague agent</name>
    <dbReference type="NCBI Taxonomy" id="112090"/>
    <lineage>
        <taxon>Eukaryota</taxon>
        <taxon>Sar</taxon>
        <taxon>Stramenopiles</taxon>
        <taxon>Oomycota</taxon>
        <taxon>Saprolegniomycetes</taxon>
        <taxon>Saprolegniales</taxon>
        <taxon>Verrucalvaceae</taxon>
        <taxon>Aphanomyces</taxon>
    </lineage>
</organism>
<accession>A0A397DYK7</accession>
<comment type="caution">
    <text evidence="1">The sequence shown here is derived from an EMBL/GenBank/DDBJ whole genome shotgun (WGS) entry which is preliminary data.</text>
</comment>
<gene>
    <name evidence="1" type="ORF">DYB30_014251</name>
</gene>
<dbReference type="Proteomes" id="UP000266643">
    <property type="component" value="Unassembled WGS sequence"/>
</dbReference>